<keyword evidence="6 8" id="KW-1133">Transmembrane helix</keyword>
<feature type="transmembrane region" description="Helical" evidence="8">
    <location>
        <begin position="246"/>
        <end position="269"/>
    </location>
</feature>
<feature type="transmembrane region" description="Helical" evidence="8">
    <location>
        <begin position="137"/>
        <end position="154"/>
    </location>
</feature>
<dbReference type="STRING" id="573983.B0681_02805"/>
<evidence type="ECO:0000256" key="1">
    <source>
        <dbReference type="ARBA" id="ARBA00004651"/>
    </source>
</evidence>
<dbReference type="Proteomes" id="UP000190683">
    <property type="component" value="Unassembled WGS sequence"/>
</dbReference>
<sequence length="305" mass="33500">MHKVSLLKQNTIVIGVILAVLSNVLFGVLYAYGKWMAPLSGTQVFLWRMVMMWGCLALFLAMTGKMAEFRAEIGAIKGIKSWLYLLVPTPILASQLWLFMWAPVNGQSIQVSMGYFLFPLAMVLAGFLVFRERLSRLQSLAVVLAAAGVAFEIYRTSGVSFATLWVCGTYPIYYVMRRKQGIRALTGLFFDLSIIAPICLIWIISTDAIDVASNGVLLAKAVGLGAISVLAMATNLQAGRLLPVSLFGMLSYLEPVLLFFLSITVLGAVFSPSMLISYGLIWLAVMCLIIQGVLTNRKKHDGKHT</sequence>
<evidence type="ECO:0000256" key="2">
    <source>
        <dbReference type="ARBA" id="ARBA00007362"/>
    </source>
</evidence>
<evidence type="ECO:0000256" key="7">
    <source>
        <dbReference type="ARBA" id="ARBA00023136"/>
    </source>
</evidence>
<feature type="transmembrane region" description="Helical" evidence="8">
    <location>
        <begin position="160"/>
        <end position="176"/>
    </location>
</feature>
<accession>A0A1T0CV87</accession>
<name>A0A1T0CV87_9GAMM</name>
<evidence type="ECO:0000256" key="3">
    <source>
        <dbReference type="ARBA" id="ARBA00022448"/>
    </source>
</evidence>
<dbReference type="NCBIfam" id="TIGR00688">
    <property type="entry name" value="rarD"/>
    <property type="match status" value="1"/>
</dbReference>
<evidence type="ECO:0000256" key="5">
    <source>
        <dbReference type="ARBA" id="ARBA00022692"/>
    </source>
</evidence>
<proteinExistence type="inferred from homology"/>
<feature type="transmembrane region" description="Helical" evidence="8">
    <location>
        <begin position="275"/>
        <end position="294"/>
    </location>
</feature>
<comment type="caution">
    <text evidence="10">The sequence shown here is derived from an EMBL/GenBank/DDBJ whole genome shotgun (WGS) entry which is preliminary data.</text>
</comment>
<dbReference type="EMBL" id="MUYV01000002">
    <property type="protein sequence ID" value="OOS26232.1"/>
    <property type="molecule type" value="Genomic_DNA"/>
</dbReference>
<keyword evidence="3" id="KW-0813">Transport</keyword>
<dbReference type="AlphaFoldDB" id="A0A1T0CV87"/>
<protein>
    <submittedName>
        <fullName evidence="10">Permease</fullName>
    </submittedName>
</protein>
<feature type="transmembrane region" description="Helical" evidence="8">
    <location>
        <begin position="45"/>
        <end position="62"/>
    </location>
</feature>
<feature type="transmembrane region" description="Helical" evidence="8">
    <location>
        <begin position="211"/>
        <end position="234"/>
    </location>
</feature>
<feature type="transmembrane region" description="Helical" evidence="8">
    <location>
        <begin position="82"/>
        <end position="102"/>
    </location>
</feature>
<feature type="transmembrane region" description="Helical" evidence="8">
    <location>
        <begin position="108"/>
        <end position="130"/>
    </location>
</feature>
<evidence type="ECO:0000313" key="10">
    <source>
        <dbReference type="EMBL" id="OOS26232.1"/>
    </source>
</evidence>
<dbReference type="SUPFAM" id="SSF103481">
    <property type="entry name" value="Multidrug resistance efflux transporter EmrE"/>
    <property type="match status" value="2"/>
</dbReference>
<feature type="transmembrane region" description="Helical" evidence="8">
    <location>
        <begin position="12"/>
        <end position="33"/>
    </location>
</feature>
<feature type="domain" description="EamA" evidence="9">
    <location>
        <begin position="14"/>
        <end position="151"/>
    </location>
</feature>
<dbReference type="InterPro" id="IPR037185">
    <property type="entry name" value="EmrE-like"/>
</dbReference>
<evidence type="ECO:0000256" key="8">
    <source>
        <dbReference type="SAM" id="Phobius"/>
    </source>
</evidence>
<gene>
    <name evidence="10" type="ORF">B0681_02805</name>
</gene>
<reference evidence="10 11" key="1">
    <citation type="submission" date="2017-02" db="EMBL/GenBank/DDBJ databases">
        <title>Draft genome sequence of Moraxella porci CCUG 54912T type strain.</title>
        <authorList>
            <person name="Salva-Serra F."/>
            <person name="Engstrom-Jakobsson H."/>
            <person name="Thorell K."/>
            <person name="Jaen-Luchoro D."/>
            <person name="Gonzales-Siles L."/>
            <person name="Karlsson R."/>
            <person name="Yazdan S."/>
            <person name="Boulund F."/>
            <person name="Johnning A."/>
            <person name="Engstrand L."/>
            <person name="Kristiansson E."/>
            <person name="Moore E."/>
        </authorList>
    </citation>
    <scope>NUCLEOTIDE SEQUENCE [LARGE SCALE GENOMIC DNA]</scope>
    <source>
        <strain evidence="10 11">CCUG 54912</strain>
    </source>
</reference>
<dbReference type="GO" id="GO:0005886">
    <property type="term" value="C:plasma membrane"/>
    <property type="evidence" value="ECO:0007669"/>
    <property type="project" value="UniProtKB-SubCell"/>
</dbReference>
<keyword evidence="4" id="KW-1003">Cell membrane</keyword>
<keyword evidence="7 8" id="KW-0472">Membrane</keyword>
<organism evidence="10 11">
    <name type="scientific">Moraxella porci DSM 25326</name>
    <dbReference type="NCBI Taxonomy" id="573983"/>
    <lineage>
        <taxon>Bacteria</taxon>
        <taxon>Pseudomonadati</taxon>
        <taxon>Pseudomonadota</taxon>
        <taxon>Gammaproteobacteria</taxon>
        <taxon>Moraxellales</taxon>
        <taxon>Moraxellaceae</taxon>
        <taxon>Moraxella</taxon>
    </lineage>
</organism>
<dbReference type="InterPro" id="IPR004626">
    <property type="entry name" value="RarD"/>
</dbReference>
<evidence type="ECO:0000256" key="4">
    <source>
        <dbReference type="ARBA" id="ARBA00022475"/>
    </source>
</evidence>
<keyword evidence="11" id="KW-1185">Reference proteome</keyword>
<comment type="similarity">
    <text evidence="2">Belongs to the EamA transporter family.</text>
</comment>
<comment type="subcellular location">
    <subcellularLocation>
        <location evidence="1">Cell membrane</location>
        <topology evidence="1">Multi-pass membrane protein</topology>
    </subcellularLocation>
</comment>
<evidence type="ECO:0000256" key="6">
    <source>
        <dbReference type="ARBA" id="ARBA00022989"/>
    </source>
</evidence>
<evidence type="ECO:0000313" key="11">
    <source>
        <dbReference type="Proteomes" id="UP000190683"/>
    </source>
</evidence>
<feature type="transmembrane region" description="Helical" evidence="8">
    <location>
        <begin position="188"/>
        <end position="205"/>
    </location>
</feature>
<keyword evidence="5 8" id="KW-0812">Transmembrane</keyword>
<dbReference type="Pfam" id="PF00892">
    <property type="entry name" value="EamA"/>
    <property type="match status" value="1"/>
</dbReference>
<dbReference type="InterPro" id="IPR000620">
    <property type="entry name" value="EamA_dom"/>
</dbReference>
<evidence type="ECO:0000259" key="9">
    <source>
        <dbReference type="Pfam" id="PF00892"/>
    </source>
</evidence>